<reference evidence="1 2" key="1">
    <citation type="submission" date="2019-02" db="EMBL/GenBank/DDBJ databases">
        <title>Genomic Encyclopedia of Archaeal and Bacterial Type Strains, Phase II (KMG-II): from individual species to whole genera.</title>
        <authorList>
            <person name="Goeker M."/>
        </authorList>
    </citation>
    <scope>NUCLEOTIDE SEQUENCE [LARGE SCALE GENOMIC DNA]</scope>
    <source>
        <strain evidence="1 2">DSM 18101</strain>
    </source>
</reference>
<dbReference type="InterPro" id="IPR003749">
    <property type="entry name" value="ThiS/MoaD-like"/>
</dbReference>
<dbReference type="AlphaFoldDB" id="A0A4Q7YPB5"/>
<name>A0A4Q7YPB5_9BACT</name>
<dbReference type="RefSeq" id="WP_130417469.1">
    <property type="nucleotide sequence ID" value="NZ_SHKW01000001.1"/>
</dbReference>
<protein>
    <submittedName>
        <fullName evidence="1">Sulfur carrier protein</fullName>
    </submittedName>
</protein>
<keyword evidence="2" id="KW-1185">Reference proteome</keyword>
<dbReference type="SUPFAM" id="SSF54285">
    <property type="entry name" value="MoaD/ThiS"/>
    <property type="match status" value="1"/>
</dbReference>
<dbReference type="InterPro" id="IPR012675">
    <property type="entry name" value="Beta-grasp_dom_sf"/>
</dbReference>
<sequence>MSLTLILNGQVRAFPALSDSSSLEDLVTELGLKGDRVAVEHNGEIASRTAWADTSLAENDRLEIVHFVGGGLDQALNPSVFKNN</sequence>
<dbReference type="OrthoDB" id="9798559at2"/>
<dbReference type="PANTHER" id="PTHR34472:SF1">
    <property type="entry name" value="SULFUR CARRIER PROTEIN THIS"/>
    <property type="match status" value="1"/>
</dbReference>
<accession>A0A4Q7YPB5</accession>
<dbReference type="InterPro" id="IPR016155">
    <property type="entry name" value="Mopterin_synth/thiamin_S_b"/>
</dbReference>
<dbReference type="NCBIfam" id="TIGR01683">
    <property type="entry name" value="thiS"/>
    <property type="match status" value="1"/>
</dbReference>
<dbReference type="InterPro" id="IPR010035">
    <property type="entry name" value="Thi_S"/>
</dbReference>
<dbReference type="Pfam" id="PF02597">
    <property type="entry name" value="ThiS"/>
    <property type="match status" value="1"/>
</dbReference>
<comment type="caution">
    <text evidence="1">The sequence shown here is derived from an EMBL/GenBank/DDBJ whole genome shotgun (WGS) entry which is preliminary data.</text>
</comment>
<organism evidence="1 2">
    <name type="scientific">Edaphobacter modestus</name>
    <dbReference type="NCBI Taxonomy" id="388466"/>
    <lineage>
        <taxon>Bacteria</taxon>
        <taxon>Pseudomonadati</taxon>
        <taxon>Acidobacteriota</taxon>
        <taxon>Terriglobia</taxon>
        <taxon>Terriglobales</taxon>
        <taxon>Acidobacteriaceae</taxon>
        <taxon>Edaphobacter</taxon>
    </lineage>
</organism>
<proteinExistence type="predicted"/>
<dbReference type="PANTHER" id="PTHR34472">
    <property type="entry name" value="SULFUR CARRIER PROTEIN THIS"/>
    <property type="match status" value="1"/>
</dbReference>
<evidence type="ECO:0000313" key="1">
    <source>
        <dbReference type="EMBL" id="RZU39228.1"/>
    </source>
</evidence>
<evidence type="ECO:0000313" key="2">
    <source>
        <dbReference type="Proteomes" id="UP000292958"/>
    </source>
</evidence>
<gene>
    <name evidence="1" type="ORF">BDD14_0579</name>
</gene>
<dbReference type="EMBL" id="SHKW01000001">
    <property type="protein sequence ID" value="RZU39228.1"/>
    <property type="molecule type" value="Genomic_DNA"/>
</dbReference>
<dbReference type="Proteomes" id="UP000292958">
    <property type="component" value="Unassembled WGS sequence"/>
</dbReference>
<dbReference type="Gene3D" id="3.10.20.30">
    <property type="match status" value="1"/>
</dbReference>
<dbReference type="CDD" id="cd00565">
    <property type="entry name" value="Ubl_ThiS"/>
    <property type="match status" value="1"/>
</dbReference>